<dbReference type="InterPro" id="IPR036097">
    <property type="entry name" value="HisK_dim/P_sf"/>
</dbReference>
<dbReference type="PANTHER" id="PTHR43065">
    <property type="entry name" value="SENSOR HISTIDINE KINASE"/>
    <property type="match status" value="1"/>
</dbReference>
<organism evidence="10 11">
    <name type="scientific">Campylobacter showae CC57C</name>
    <dbReference type="NCBI Taxonomy" id="1073353"/>
    <lineage>
        <taxon>Bacteria</taxon>
        <taxon>Pseudomonadati</taxon>
        <taxon>Campylobacterota</taxon>
        <taxon>Epsilonproteobacteria</taxon>
        <taxon>Campylobacterales</taxon>
        <taxon>Campylobacteraceae</taxon>
        <taxon>Campylobacter</taxon>
    </lineage>
</organism>
<dbReference type="RefSeq" id="WP_002953950.1">
    <property type="nucleotide sequence ID" value="NZ_AOTD01000273.1"/>
</dbReference>
<dbReference type="PROSITE" id="PS50109">
    <property type="entry name" value="HIS_KIN"/>
    <property type="match status" value="1"/>
</dbReference>
<keyword evidence="4" id="KW-0808">Transferase</keyword>
<keyword evidence="3" id="KW-0597">Phosphoprotein</keyword>
<dbReference type="SMART" id="SM00387">
    <property type="entry name" value="HATPase_c"/>
    <property type="match status" value="1"/>
</dbReference>
<dbReference type="STRING" id="1073353.H740_11719"/>
<dbReference type="PATRIC" id="fig|1073353.3.peg.2506"/>
<dbReference type="PANTHER" id="PTHR43065:SF10">
    <property type="entry name" value="PEROXIDE STRESS-ACTIVATED HISTIDINE KINASE MAK3"/>
    <property type="match status" value="1"/>
</dbReference>
<dbReference type="GO" id="GO:0000155">
    <property type="term" value="F:phosphorelay sensor kinase activity"/>
    <property type="evidence" value="ECO:0007669"/>
    <property type="project" value="InterPro"/>
</dbReference>
<dbReference type="PRINTS" id="PR00344">
    <property type="entry name" value="BCTRLSENSOR"/>
</dbReference>
<evidence type="ECO:0000313" key="11">
    <source>
        <dbReference type="Proteomes" id="UP000011782"/>
    </source>
</evidence>
<dbReference type="InterPro" id="IPR036890">
    <property type="entry name" value="HATPase_C_sf"/>
</dbReference>
<dbReference type="Gene3D" id="3.30.565.10">
    <property type="entry name" value="Histidine kinase-like ATPase, C-terminal domain"/>
    <property type="match status" value="1"/>
</dbReference>
<keyword evidence="8" id="KW-0902">Two-component regulatory system</keyword>
<dbReference type="InterPro" id="IPR004358">
    <property type="entry name" value="Sig_transdc_His_kin-like_C"/>
</dbReference>
<evidence type="ECO:0000256" key="7">
    <source>
        <dbReference type="ARBA" id="ARBA00022840"/>
    </source>
</evidence>
<proteinExistence type="predicted"/>
<dbReference type="Proteomes" id="UP000011782">
    <property type="component" value="Unassembled WGS sequence"/>
</dbReference>
<evidence type="ECO:0000256" key="2">
    <source>
        <dbReference type="ARBA" id="ARBA00012438"/>
    </source>
</evidence>
<reference evidence="10 11" key="1">
    <citation type="submission" date="2013-02" db="EMBL/GenBank/DDBJ databases">
        <title>Co-occurrence of anaerobic bacteria in colorectal carcinomas.</title>
        <authorList>
            <person name="Holt R.A."/>
            <person name="Warren R.L."/>
            <person name="Allen-Vercoe E."/>
            <person name="Pleasance S."/>
            <person name="Freeman D.J."/>
            <person name="Watson P."/>
            <person name="Moore R."/>
            <person name="Cochrane K."/>
        </authorList>
    </citation>
    <scope>NUCLEOTIDE SEQUENCE [LARGE SCALE GENOMIC DNA]</scope>
    <source>
        <strain evidence="10 11">CC57C</strain>
    </source>
</reference>
<keyword evidence="5" id="KW-0547">Nucleotide-binding</keyword>
<dbReference type="EC" id="2.7.13.3" evidence="2"/>
<dbReference type="InterPro" id="IPR003594">
    <property type="entry name" value="HATPase_dom"/>
</dbReference>
<evidence type="ECO:0000256" key="8">
    <source>
        <dbReference type="ARBA" id="ARBA00023012"/>
    </source>
</evidence>
<comment type="caution">
    <text evidence="10">The sequence shown here is derived from an EMBL/GenBank/DDBJ whole genome shotgun (WGS) entry which is preliminary data.</text>
</comment>
<dbReference type="Pfam" id="PF02518">
    <property type="entry name" value="HATPase_c"/>
    <property type="match status" value="1"/>
</dbReference>
<dbReference type="SUPFAM" id="SSF55874">
    <property type="entry name" value="ATPase domain of HSP90 chaperone/DNA topoisomerase II/histidine kinase"/>
    <property type="match status" value="1"/>
</dbReference>
<keyword evidence="6 10" id="KW-0418">Kinase</keyword>
<comment type="catalytic activity">
    <reaction evidence="1">
        <text>ATP + protein L-histidine = ADP + protein N-phospho-L-histidine.</text>
        <dbReference type="EC" id="2.7.13.3"/>
    </reaction>
</comment>
<evidence type="ECO:0000256" key="3">
    <source>
        <dbReference type="ARBA" id="ARBA00022553"/>
    </source>
</evidence>
<dbReference type="InterPro" id="IPR005467">
    <property type="entry name" value="His_kinase_dom"/>
</dbReference>
<evidence type="ECO:0000256" key="4">
    <source>
        <dbReference type="ARBA" id="ARBA00022679"/>
    </source>
</evidence>
<evidence type="ECO:0000256" key="5">
    <source>
        <dbReference type="ARBA" id="ARBA00022741"/>
    </source>
</evidence>
<name>M3HYQ8_9BACT</name>
<evidence type="ECO:0000256" key="1">
    <source>
        <dbReference type="ARBA" id="ARBA00000085"/>
    </source>
</evidence>
<evidence type="ECO:0000313" key="10">
    <source>
        <dbReference type="EMBL" id="EMG29454.1"/>
    </source>
</evidence>
<protein>
    <recommendedName>
        <fullName evidence="2">histidine kinase</fullName>
        <ecNumber evidence="2">2.7.13.3</ecNumber>
    </recommendedName>
</protein>
<evidence type="ECO:0000256" key="6">
    <source>
        <dbReference type="ARBA" id="ARBA00022777"/>
    </source>
</evidence>
<dbReference type="GO" id="GO:0005524">
    <property type="term" value="F:ATP binding"/>
    <property type="evidence" value="ECO:0007669"/>
    <property type="project" value="UniProtKB-KW"/>
</dbReference>
<gene>
    <name evidence="10" type="ORF">H740_11719</name>
</gene>
<dbReference type="EMBL" id="AOTD01000273">
    <property type="protein sequence ID" value="EMG29454.1"/>
    <property type="molecule type" value="Genomic_DNA"/>
</dbReference>
<feature type="domain" description="Histidine kinase" evidence="9">
    <location>
        <begin position="16"/>
        <end position="226"/>
    </location>
</feature>
<sequence length="226" mass="24588">MLVHAKTALVGEMINSISHQQRQPLSALGLYLDNIEECASEGEFERIPAQIAACKKSLRLMDETIKAFRNFYSSGEGAAKFDLVNIINELILIVRPELNSHGIELKFAHEQGKCELKSVASYVRQILLSLLSNAKDALIESGCETPQILIELKRAGELFSVSVSDNGGGVKADSDKIFELFFTTKNTGTGTGLSVARELAVKKLGGSLELENAANPTKFTLFLGEI</sequence>
<dbReference type="SUPFAM" id="SSF47384">
    <property type="entry name" value="Homodimeric domain of signal transducing histidine kinase"/>
    <property type="match status" value="1"/>
</dbReference>
<dbReference type="AlphaFoldDB" id="M3HYQ8"/>
<accession>M3HYQ8</accession>
<evidence type="ECO:0000259" key="9">
    <source>
        <dbReference type="PROSITE" id="PS50109"/>
    </source>
</evidence>
<keyword evidence="7" id="KW-0067">ATP-binding</keyword>
<dbReference type="Gene3D" id="1.10.287.130">
    <property type="match status" value="1"/>
</dbReference>